<organism evidence="1 2">
    <name type="scientific">Lentibacillus populi</name>
    <dbReference type="NCBI Taxonomy" id="1827502"/>
    <lineage>
        <taxon>Bacteria</taxon>
        <taxon>Bacillati</taxon>
        <taxon>Bacillota</taxon>
        <taxon>Bacilli</taxon>
        <taxon>Bacillales</taxon>
        <taxon>Bacillaceae</taxon>
        <taxon>Lentibacillus</taxon>
    </lineage>
</organism>
<evidence type="ECO:0000313" key="2">
    <source>
        <dbReference type="Proteomes" id="UP000621492"/>
    </source>
</evidence>
<name>A0A9W5X759_9BACI</name>
<protein>
    <submittedName>
        <fullName evidence="1">Uncharacterized protein</fullName>
    </submittedName>
</protein>
<reference evidence="1" key="1">
    <citation type="journal article" date="2014" name="Int. J. Syst. Evol. Microbiol.">
        <title>Complete genome sequence of Corynebacterium casei LMG S-19264T (=DSM 44701T), isolated from a smear-ripened cheese.</title>
        <authorList>
            <consortium name="US DOE Joint Genome Institute (JGI-PGF)"/>
            <person name="Walter F."/>
            <person name="Albersmeier A."/>
            <person name="Kalinowski J."/>
            <person name="Ruckert C."/>
        </authorList>
    </citation>
    <scope>NUCLEOTIDE SEQUENCE</scope>
    <source>
        <strain evidence="1">CGMCC 1.15454</strain>
    </source>
</reference>
<gene>
    <name evidence="1" type="ORF">GCM10011409_38090</name>
</gene>
<dbReference type="RefSeq" id="WP_188725695.1">
    <property type="nucleotide sequence ID" value="NZ_BMJD01000044.1"/>
</dbReference>
<comment type="caution">
    <text evidence="1">The sequence shown here is derived from an EMBL/GenBank/DDBJ whole genome shotgun (WGS) entry which is preliminary data.</text>
</comment>
<reference evidence="1" key="2">
    <citation type="submission" date="2020-09" db="EMBL/GenBank/DDBJ databases">
        <authorList>
            <person name="Sun Q."/>
            <person name="Zhou Y."/>
        </authorList>
    </citation>
    <scope>NUCLEOTIDE SEQUENCE</scope>
    <source>
        <strain evidence="1">CGMCC 1.15454</strain>
    </source>
</reference>
<sequence>MLFYFSVDENKRLQGVSSSPSGNPDEIAFEFDDDHEIVKDPMMSFFYKYIDGALIKDTEYMEQCEKEFKEKQNKPSIDEMNAVAILELAETIMGGK</sequence>
<evidence type="ECO:0000313" key="1">
    <source>
        <dbReference type="EMBL" id="GGB56899.1"/>
    </source>
</evidence>
<dbReference type="EMBL" id="BMJD01000044">
    <property type="protein sequence ID" value="GGB56899.1"/>
    <property type="molecule type" value="Genomic_DNA"/>
</dbReference>
<dbReference type="Proteomes" id="UP000621492">
    <property type="component" value="Unassembled WGS sequence"/>
</dbReference>
<proteinExistence type="predicted"/>
<dbReference type="AlphaFoldDB" id="A0A9W5X759"/>
<keyword evidence="2" id="KW-1185">Reference proteome</keyword>
<accession>A0A9W5X759</accession>